<protein>
    <submittedName>
        <fullName evidence="1">Uncharacterized protein</fullName>
    </submittedName>
</protein>
<accession>A0A0E9SSA8</accession>
<name>A0A0E9SSA8_ANGAN</name>
<dbReference type="EMBL" id="GBXM01064371">
    <property type="protein sequence ID" value="JAH44206.1"/>
    <property type="molecule type" value="Transcribed_RNA"/>
</dbReference>
<reference evidence="1" key="1">
    <citation type="submission" date="2014-11" db="EMBL/GenBank/DDBJ databases">
        <authorList>
            <person name="Amaro Gonzalez C."/>
        </authorList>
    </citation>
    <scope>NUCLEOTIDE SEQUENCE</scope>
</reference>
<dbReference type="AlphaFoldDB" id="A0A0E9SSA8"/>
<sequence length="25" mass="2800">MSRITVNGIPCSKIISHFLLHNTAF</sequence>
<proteinExistence type="predicted"/>
<organism evidence="1">
    <name type="scientific">Anguilla anguilla</name>
    <name type="common">European freshwater eel</name>
    <name type="synonym">Muraena anguilla</name>
    <dbReference type="NCBI Taxonomy" id="7936"/>
    <lineage>
        <taxon>Eukaryota</taxon>
        <taxon>Metazoa</taxon>
        <taxon>Chordata</taxon>
        <taxon>Craniata</taxon>
        <taxon>Vertebrata</taxon>
        <taxon>Euteleostomi</taxon>
        <taxon>Actinopterygii</taxon>
        <taxon>Neopterygii</taxon>
        <taxon>Teleostei</taxon>
        <taxon>Anguilliformes</taxon>
        <taxon>Anguillidae</taxon>
        <taxon>Anguilla</taxon>
    </lineage>
</organism>
<reference evidence="1" key="2">
    <citation type="journal article" date="2015" name="Fish Shellfish Immunol.">
        <title>Early steps in the European eel (Anguilla anguilla)-Vibrio vulnificus interaction in the gills: Role of the RtxA13 toxin.</title>
        <authorList>
            <person name="Callol A."/>
            <person name="Pajuelo D."/>
            <person name="Ebbesson L."/>
            <person name="Teles M."/>
            <person name="MacKenzie S."/>
            <person name="Amaro C."/>
        </authorList>
    </citation>
    <scope>NUCLEOTIDE SEQUENCE</scope>
</reference>
<evidence type="ECO:0000313" key="1">
    <source>
        <dbReference type="EMBL" id="JAH44206.1"/>
    </source>
</evidence>